<reference evidence="2 3" key="1">
    <citation type="journal article" date="2018" name="IMA Fungus">
        <title>IMA Genome-F 9: Draft genome sequence of Annulohypoxylon stygium, Aspergillus mulundensis, Berkeleyomyces basicola (syn. Thielaviopsis basicola), Ceratocystis smalleyi, two Cercospora beticola strains, Coleophoma cylindrospora, Fusarium fracticaudum, Phialophora cf. hyalina, and Morchella septimelata.</title>
        <authorList>
            <person name="Wingfield B.D."/>
            <person name="Bills G.F."/>
            <person name="Dong Y."/>
            <person name="Huang W."/>
            <person name="Nel W.J."/>
            <person name="Swalarsk-Parry B.S."/>
            <person name="Vaghefi N."/>
            <person name="Wilken P.M."/>
            <person name="An Z."/>
            <person name="de Beer Z.W."/>
            <person name="De Vos L."/>
            <person name="Chen L."/>
            <person name="Duong T.A."/>
            <person name="Gao Y."/>
            <person name="Hammerbacher A."/>
            <person name="Kikkert J.R."/>
            <person name="Li Y."/>
            <person name="Li H."/>
            <person name="Li K."/>
            <person name="Li Q."/>
            <person name="Liu X."/>
            <person name="Ma X."/>
            <person name="Naidoo K."/>
            <person name="Pethybridge S.J."/>
            <person name="Sun J."/>
            <person name="Steenkamp E.T."/>
            <person name="van der Nest M.A."/>
            <person name="van Wyk S."/>
            <person name="Wingfield M.J."/>
            <person name="Xiong C."/>
            <person name="Yue Q."/>
            <person name="Zhang X."/>
        </authorList>
    </citation>
    <scope>NUCLEOTIDE SEQUENCE [LARGE SCALE GENOMIC DNA]</scope>
    <source>
        <strain evidence="2 3">BP5796</strain>
    </source>
</reference>
<evidence type="ECO:0000256" key="1">
    <source>
        <dbReference type="SAM" id="MobiDB-lite"/>
    </source>
</evidence>
<proteinExistence type="predicted"/>
<dbReference type="OrthoDB" id="3553044at2759"/>
<organism evidence="2 3">
    <name type="scientific">Coleophoma crateriformis</name>
    <dbReference type="NCBI Taxonomy" id="565419"/>
    <lineage>
        <taxon>Eukaryota</taxon>
        <taxon>Fungi</taxon>
        <taxon>Dikarya</taxon>
        <taxon>Ascomycota</taxon>
        <taxon>Pezizomycotina</taxon>
        <taxon>Leotiomycetes</taxon>
        <taxon>Helotiales</taxon>
        <taxon>Dermateaceae</taxon>
        <taxon>Coleophoma</taxon>
    </lineage>
</organism>
<accession>A0A3D8R2V5</accession>
<dbReference type="AlphaFoldDB" id="A0A3D8R2V5"/>
<dbReference type="Proteomes" id="UP000256328">
    <property type="component" value="Unassembled WGS sequence"/>
</dbReference>
<sequence length="158" mass="17793">MQALTPSRRSLTSIFTLPSSILPFRSHSTSATTTRASSKSSTPKTSRSSSRKSSFSHIAPEQQLNEKNAIQFTTRSLGQPESAESDSDRWVRMLALQKQYHCYNSARLEAAVEALERGWGLSDIPMPSRYCLDLMNEELQAQMENSSFELDHGRRVSY</sequence>
<comment type="caution">
    <text evidence="2">The sequence shown here is derived from an EMBL/GenBank/DDBJ whole genome shotgun (WGS) entry which is preliminary data.</text>
</comment>
<name>A0A3D8R2V5_9HELO</name>
<keyword evidence="3" id="KW-1185">Reference proteome</keyword>
<feature type="compositionally biased region" description="Low complexity" evidence="1">
    <location>
        <begin position="24"/>
        <end position="57"/>
    </location>
</feature>
<evidence type="ECO:0000313" key="2">
    <source>
        <dbReference type="EMBL" id="RDW68379.1"/>
    </source>
</evidence>
<dbReference type="EMBL" id="PDLN01000013">
    <property type="protein sequence ID" value="RDW68379.1"/>
    <property type="molecule type" value="Genomic_DNA"/>
</dbReference>
<evidence type="ECO:0000313" key="3">
    <source>
        <dbReference type="Proteomes" id="UP000256328"/>
    </source>
</evidence>
<gene>
    <name evidence="2" type="ORF">BP5796_09036</name>
</gene>
<protein>
    <submittedName>
        <fullName evidence="2">Uncharacterized protein</fullName>
    </submittedName>
</protein>
<feature type="compositionally biased region" description="Polar residues" evidence="1">
    <location>
        <begin position="62"/>
        <end position="79"/>
    </location>
</feature>
<feature type="region of interest" description="Disordered" evidence="1">
    <location>
        <begin position="24"/>
        <end position="84"/>
    </location>
</feature>